<keyword evidence="5" id="KW-1185">Reference proteome</keyword>
<dbReference type="SUPFAM" id="SSF54928">
    <property type="entry name" value="RNA-binding domain, RBD"/>
    <property type="match status" value="1"/>
</dbReference>
<name>A0AA36LZD8_CYLNA</name>
<dbReference type="InterPro" id="IPR035979">
    <property type="entry name" value="RBD_domain_sf"/>
</dbReference>
<feature type="compositionally biased region" description="Low complexity" evidence="2">
    <location>
        <begin position="349"/>
        <end position="364"/>
    </location>
</feature>
<dbReference type="PROSITE" id="PS50102">
    <property type="entry name" value="RRM"/>
    <property type="match status" value="1"/>
</dbReference>
<feature type="compositionally biased region" description="Polar residues" evidence="2">
    <location>
        <begin position="325"/>
        <end position="348"/>
    </location>
</feature>
<dbReference type="InterPro" id="IPR000504">
    <property type="entry name" value="RRM_dom"/>
</dbReference>
<comment type="caution">
    <text evidence="4">The sequence shown here is derived from an EMBL/GenBank/DDBJ whole genome shotgun (WGS) entry which is preliminary data.</text>
</comment>
<protein>
    <recommendedName>
        <fullName evidence="3">RRM domain-containing protein</fullName>
    </recommendedName>
</protein>
<feature type="region of interest" description="Disordered" evidence="2">
    <location>
        <begin position="306"/>
        <end position="384"/>
    </location>
</feature>
<organism evidence="4 5">
    <name type="scientific">Cylicocyclus nassatus</name>
    <name type="common">Nematode worm</name>
    <dbReference type="NCBI Taxonomy" id="53992"/>
    <lineage>
        <taxon>Eukaryota</taxon>
        <taxon>Metazoa</taxon>
        <taxon>Ecdysozoa</taxon>
        <taxon>Nematoda</taxon>
        <taxon>Chromadorea</taxon>
        <taxon>Rhabditida</taxon>
        <taxon>Rhabditina</taxon>
        <taxon>Rhabditomorpha</taxon>
        <taxon>Strongyloidea</taxon>
        <taxon>Strongylidae</taxon>
        <taxon>Cylicocyclus</taxon>
    </lineage>
</organism>
<dbReference type="PROSITE" id="PS00028">
    <property type="entry name" value="ZINC_FINGER_C2H2_1"/>
    <property type="match status" value="1"/>
</dbReference>
<dbReference type="Proteomes" id="UP001176961">
    <property type="component" value="Unassembled WGS sequence"/>
</dbReference>
<feature type="region of interest" description="Disordered" evidence="2">
    <location>
        <begin position="398"/>
        <end position="443"/>
    </location>
</feature>
<evidence type="ECO:0000313" key="5">
    <source>
        <dbReference type="Proteomes" id="UP001176961"/>
    </source>
</evidence>
<dbReference type="InterPro" id="IPR052600">
    <property type="entry name" value="Nuc_rcpt_coact/corep"/>
</dbReference>
<dbReference type="PANTHER" id="PTHR23295:SF6">
    <property type="entry name" value="NEOSIN, ISOFORM A"/>
    <property type="match status" value="1"/>
</dbReference>
<evidence type="ECO:0000256" key="2">
    <source>
        <dbReference type="SAM" id="MobiDB-lite"/>
    </source>
</evidence>
<proteinExistence type="predicted"/>
<feature type="compositionally biased region" description="Low complexity" evidence="2">
    <location>
        <begin position="371"/>
        <end position="384"/>
    </location>
</feature>
<accession>A0AA36LZD8</accession>
<dbReference type="InterPro" id="IPR012677">
    <property type="entry name" value="Nucleotide-bd_a/b_plait_sf"/>
</dbReference>
<evidence type="ECO:0000313" key="4">
    <source>
        <dbReference type="EMBL" id="CAJ0594408.1"/>
    </source>
</evidence>
<dbReference type="Gene3D" id="3.30.70.330">
    <property type="match status" value="1"/>
</dbReference>
<evidence type="ECO:0000256" key="1">
    <source>
        <dbReference type="PROSITE-ProRule" id="PRU00176"/>
    </source>
</evidence>
<dbReference type="PANTHER" id="PTHR23295">
    <property type="entry name" value="NUCLEAR RECEPTOR COACTIVATOR 5-RELATED"/>
    <property type="match status" value="1"/>
</dbReference>
<evidence type="ECO:0000259" key="3">
    <source>
        <dbReference type="PROSITE" id="PS50102"/>
    </source>
</evidence>
<sequence>MNYGVYATQAVPGSVPAVQEPYAYASGVDGLQTQPYGAGIAQVAPGTAIPSVYGEQRPAEVSSTTHISMLASTVPSNVYPDVSFDTNSKDPVMVRSRVFIGRLNSAPVTRDDLITLFKPFGHILALNHFKQGFGFVQFSQPSEADAAVSSLNGKKWMGVIIDVHHVDLAVQAKKRAELESSRKRTGEEDESLSAKLLRAAEFAPLDEVKQQNLLNRAAALGSSTVNEDLFHTEMADTMICGTCRFVTADFELFKDHRIAGCQRKKAEEEPTAFKCASCDSRFKSAWSILCHLTEFHRMMLFKVEQDEPQKDQQTKDEQSKRAVSNERSSITPEPSPKISKTSLDNSYLQKQSVSSQPQTSQRQQTLDGRVASSNSASSSHNAAYGHSAANQPVYAHPAYTQSYGTHPGLRSPFNMPAAPEPPKDSIITGTPVRYPNGSSSSSR</sequence>
<feature type="domain" description="RRM" evidence="3">
    <location>
        <begin position="96"/>
        <end position="168"/>
    </location>
</feature>
<dbReference type="GO" id="GO:0003723">
    <property type="term" value="F:RNA binding"/>
    <property type="evidence" value="ECO:0007669"/>
    <property type="project" value="UniProtKB-UniRule"/>
</dbReference>
<feature type="compositionally biased region" description="Basic and acidic residues" evidence="2">
    <location>
        <begin position="306"/>
        <end position="324"/>
    </location>
</feature>
<dbReference type="Pfam" id="PF00076">
    <property type="entry name" value="RRM_1"/>
    <property type="match status" value="1"/>
</dbReference>
<dbReference type="InterPro" id="IPR013087">
    <property type="entry name" value="Znf_C2H2_type"/>
</dbReference>
<gene>
    <name evidence="4" type="ORF">CYNAS_LOCUS6391</name>
</gene>
<dbReference type="SMART" id="SM00360">
    <property type="entry name" value="RRM"/>
    <property type="match status" value="1"/>
</dbReference>
<dbReference type="AlphaFoldDB" id="A0AA36LZD8"/>
<reference evidence="4" key="1">
    <citation type="submission" date="2023-07" db="EMBL/GenBank/DDBJ databases">
        <authorList>
            <consortium name="CYATHOMIX"/>
        </authorList>
    </citation>
    <scope>NUCLEOTIDE SEQUENCE</scope>
    <source>
        <strain evidence="4">N/A</strain>
    </source>
</reference>
<keyword evidence="1" id="KW-0694">RNA-binding</keyword>
<dbReference type="EMBL" id="CATQJL010000112">
    <property type="protein sequence ID" value="CAJ0594408.1"/>
    <property type="molecule type" value="Genomic_DNA"/>
</dbReference>